<keyword evidence="2" id="KW-1185">Reference proteome</keyword>
<dbReference type="InterPro" id="IPR043751">
    <property type="entry name" value="DUF5696"/>
</dbReference>
<name>A0ABT6TT96_9BACL</name>
<comment type="caution">
    <text evidence="1">The sequence shown here is derived from an EMBL/GenBank/DDBJ whole genome shotgun (WGS) entry which is preliminary data.</text>
</comment>
<organism evidence="1 2">
    <name type="scientific">Cohnella hashimotonis</name>
    <dbReference type="NCBI Taxonomy" id="2826895"/>
    <lineage>
        <taxon>Bacteria</taxon>
        <taxon>Bacillati</taxon>
        <taxon>Bacillota</taxon>
        <taxon>Bacilli</taxon>
        <taxon>Bacillales</taxon>
        <taxon>Paenibacillaceae</taxon>
        <taxon>Cohnella</taxon>
    </lineage>
</organism>
<sequence length="775" mass="85036">MFKKIVRGSLRGLRRMRAAGITLAVAAAAVALLALTSEGRHKGIGTYDSGKAQAFVESLQVGQRQPSGESREIGGRTWYRVAEQTGTALWLEPARGQIALENTRTGALWLGNPGEKELAQANAKGIWATNLLSPILFRYLDEGQSNEKVTNTVDQEAKVEWVALDRGVGVLYSMDKLGFSFYVEYTVEQGELVVRLPEEGVREKGTKRLVSLELLPFFGASPNGPEGYLFVPDGPGGLIRFNRTYSSQLASYAFPVYGYDPAVWSVGAYENRTDIAFPVFGLNRGTDSYIAVIERGAANTSILAAPAGINTAFNEVHTRITLRNYYYQPIGLGDGNWKNVYQEQLAPVEVQIRYLLTDKDKSDYVGMAQQYRRYLMTHEQVPTLREKNGADYGQGSPPLMLNLVMSAAEPTPTGEKLVVGTTFKDAAGIADVLAKAGIRNLNVSLTGWNNGGFPGRLPDRFPVEQQLGGESGLRQLREQLAKMGIPLSLNDAPFYATDKRANGFSARSEAIKNINGTTVSWSQGGDWYGDADIPDFYFLTPSAALKKWQRTLTSLKRLGIEGVHVQTYSHGFGDYRADSYTTREASLGTLQDMLDQASAQLGSAQTVAAAYSVGHAEHLSGMALDSNYDLIVDEQIPFFPIAIHGLATYSSNPGNLRRNPTVEFLRDIEYGAVPTFMAMTGDTRDMGRTNFASMFSGQFSLIQDQIVEQYEAYQTASTDVWAGFIEGHRQVAAGVYETVYEGGRKIWVNYNSQPFKADGIVVDGLNFKVVEEGRA</sequence>
<dbReference type="Gene3D" id="3.20.20.80">
    <property type="entry name" value="Glycosidases"/>
    <property type="match status" value="1"/>
</dbReference>
<proteinExistence type="predicted"/>
<dbReference type="Proteomes" id="UP001161691">
    <property type="component" value="Unassembled WGS sequence"/>
</dbReference>
<dbReference type="RefSeq" id="WP_282911685.1">
    <property type="nucleotide sequence ID" value="NZ_JAGRPV010000001.1"/>
</dbReference>
<gene>
    <name evidence="1" type="ORF">KB449_29030</name>
</gene>
<accession>A0ABT6TT96</accession>
<evidence type="ECO:0000313" key="2">
    <source>
        <dbReference type="Proteomes" id="UP001161691"/>
    </source>
</evidence>
<protein>
    <submittedName>
        <fullName evidence="1">DUF5696 domain-containing protein</fullName>
    </submittedName>
</protein>
<evidence type="ECO:0000313" key="1">
    <source>
        <dbReference type="EMBL" id="MDI4649017.1"/>
    </source>
</evidence>
<reference evidence="1" key="1">
    <citation type="submission" date="2023-04" db="EMBL/GenBank/DDBJ databases">
        <title>Comparative genomic analysis of Cohnella hashimotonis sp. nov., isolated from the International Space Station.</title>
        <authorList>
            <person name="Venkateswaran K."/>
            <person name="Simpson A."/>
        </authorList>
    </citation>
    <scope>NUCLEOTIDE SEQUENCE</scope>
    <source>
        <strain evidence="1">F6_2S_P_1</strain>
    </source>
</reference>
<dbReference type="EMBL" id="JAGRPV010000001">
    <property type="protein sequence ID" value="MDI4649017.1"/>
    <property type="molecule type" value="Genomic_DNA"/>
</dbReference>
<dbReference type="Pfam" id="PF18952">
    <property type="entry name" value="DUF5696"/>
    <property type="match status" value="1"/>
</dbReference>